<protein>
    <submittedName>
        <fullName evidence="1">Uncharacterized protein</fullName>
    </submittedName>
</protein>
<reference evidence="1 2" key="1">
    <citation type="submission" date="2017-08" db="EMBL/GenBank/DDBJ databases">
        <title>Substantial Increase in Enzyme Production by Combined Drug-Resistance Mutations in Paenibacillus agaridevorans.</title>
        <authorList>
            <person name="Tanaka Y."/>
            <person name="Funane K."/>
            <person name="Hosaka T."/>
            <person name="Shiwa Y."/>
            <person name="Fujita N."/>
            <person name="Miyazaki T."/>
            <person name="Yoshikawa H."/>
            <person name="Murakami K."/>
            <person name="Kasahara K."/>
            <person name="Inaoka T."/>
            <person name="Hiraga Y."/>
            <person name="Ochi K."/>
        </authorList>
    </citation>
    <scope>NUCLEOTIDE SEQUENCE [LARGE SCALE GENOMIC DNA]</scope>
    <source>
        <strain evidence="1 2">T-3040</strain>
    </source>
</reference>
<keyword evidence="2" id="KW-1185">Reference proteome</keyword>
<proteinExistence type="predicted"/>
<dbReference type="AlphaFoldDB" id="A0A2R5EI45"/>
<name>A0A2R5EI45_9BACL</name>
<organism evidence="1 2">
    <name type="scientific">Paenibacillus agaridevorans</name>
    <dbReference type="NCBI Taxonomy" id="171404"/>
    <lineage>
        <taxon>Bacteria</taxon>
        <taxon>Bacillati</taxon>
        <taxon>Bacillota</taxon>
        <taxon>Bacilli</taxon>
        <taxon>Bacillales</taxon>
        <taxon>Paenibacillaceae</taxon>
        <taxon>Paenibacillus</taxon>
    </lineage>
</organism>
<feature type="non-terminal residue" evidence="1">
    <location>
        <position position="1"/>
    </location>
</feature>
<dbReference type="Proteomes" id="UP000245202">
    <property type="component" value="Unassembled WGS sequence"/>
</dbReference>
<gene>
    <name evidence="1" type="ORF">PAT3040_00777</name>
</gene>
<accession>A0A2R5EI45</accession>
<comment type="caution">
    <text evidence="1">The sequence shown here is derived from an EMBL/GenBank/DDBJ whole genome shotgun (WGS) entry which is preliminary data.</text>
</comment>
<dbReference type="EMBL" id="BDQX01000038">
    <property type="protein sequence ID" value="GBG06260.1"/>
    <property type="molecule type" value="Genomic_DNA"/>
</dbReference>
<evidence type="ECO:0000313" key="2">
    <source>
        <dbReference type="Proteomes" id="UP000245202"/>
    </source>
</evidence>
<sequence>PDLDEDRIGSIASIAVTLRQEVARSLSVLKD</sequence>
<evidence type="ECO:0000313" key="1">
    <source>
        <dbReference type="EMBL" id="GBG06260.1"/>
    </source>
</evidence>